<dbReference type="Proteomes" id="UP000324222">
    <property type="component" value="Unassembled WGS sequence"/>
</dbReference>
<dbReference type="AlphaFoldDB" id="A0A5B7DYH9"/>
<evidence type="ECO:0000313" key="1">
    <source>
        <dbReference type="EMBL" id="MPC25834.1"/>
    </source>
</evidence>
<dbReference type="EMBL" id="VSRR010001516">
    <property type="protein sequence ID" value="MPC25834.1"/>
    <property type="molecule type" value="Genomic_DNA"/>
</dbReference>
<keyword evidence="2" id="KW-1185">Reference proteome</keyword>
<comment type="caution">
    <text evidence="1">The sequence shown here is derived from an EMBL/GenBank/DDBJ whole genome shotgun (WGS) entry which is preliminary data.</text>
</comment>
<name>A0A5B7DYH9_PORTR</name>
<protein>
    <submittedName>
        <fullName evidence="1">Uncharacterized protein</fullName>
    </submittedName>
</protein>
<accession>A0A5B7DYH9</accession>
<sequence>MFGGGCEAGRNVRDKDKGMENVFRSAAEGVGPSRGVDKSLLAQPEVRQHHVALSVQEDVLRLQVTVHDALRNATCHATPPLTLVMMVR</sequence>
<evidence type="ECO:0000313" key="2">
    <source>
        <dbReference type="Proteomes" id="UP000324222"/>
    </source>
</evidence>
<organism evidence="1 2">
    <name type="scientific">Portunus trituberculatus</name>
    <name type="common">Swimming crab</name>
    <name type="synonym">Neptunus trituberculatus</name>
    <dbReference type="NCBI Taxonomy" id="210409"/>
    <lineage>
        <taxon>Eukaryota</taxon>
        <taxon>Metazoa</taxon>
        <taxon>Ecdysozoa</taxon>
        <taxon>Arthropoda</taxon>
        <taxon>Crustacea</taxon>
        <taxon>Multicrustacea</taxon>
        <taxon>Malacostraca</taxon>
        <taxon>Eumalacostraca</taxon>
        <taxon>Eucarida</taxon>
        <taxon>Decapoda</taxon>
        <taxon>Pleocyemata</taxon>
        <taxon>Brachyura</taxon>
        <taxon>Eubrachyura</taxon>
        <taxon>Portunoidea</taxon>
        <taxon>Portunidae</taxon>
        <taxon>Portuninae</taxon>
        <taxon>Portunus</taxon>
    </lineage>
</organism>
<proteinExistence type="predicted"/>
<gene>
    <name evidence="1" type="ORF">E2C01_018956</name>
</gene>
<reference evidence="1 2" key="1">
    <citation type="submission" date="2019-05" db="EMBL/GenBank/DDBJ databases">
        <title>Another draft genome of Portunus trituberculatus and its Hox gene families provides insights of decapod evolution.</title>
        <authorList>
            <person name="Jeong J.-H."/>
            <person name="Song I."/>
            <person name="Kim S."/>
            <person name="Choi T."/>
            <person name="Kim D."/>
            <person name="Ryu S."/>
            <person name="Kim W."/>
        </authorList>
    </citation>
    <scope>NUCLEOTIDE SEQUENCE [LARGE SCALE GENOMIC DNA]</scope>
    <source>
        <tissue evidence="1">Muscle</tissue>
    </source>
</reference>